<reference evidence="1 2" key="1">
    <citation type="submission" date="2016-11" db="EMBL/GenBank/DDBJ databases">
        <authorList>
            <person name="Jaros S."/>
            <person name="Januszkiewicz K."/>
            <person name="Wedrychowicz H."/>
        </authorList>
    </citation>
    <scope>NUCLEOTIDE SEQUENCE [LARGE SCALE GENOMIC DNA]</scope>
    <source>
        <strain evidence="1 2">DSM 6792</strain>
    </source>
</reference>
<dbReference type="AlphaFoldDB" id="A0A1M5PFM2"/>
<name>A0A1M5PFM2_FLAJO</name>
<accession>A0A1M5PFM2</accession>
<gene>
    <name evidence="1" type="ORF">SAMN05444388_105355</name>
</gene>
<organism evidence="1 2">
    <name type="scientific">Flavobacterium johnsoniae</name>
    <name type="common">Cytophaga johnsonae</name>
    <dbReference type="NCBI Taxonomy" id="986"/>
    <lineage>
        <taxon>Bacteria</taxon>
        <taxon>Pseudomonadati</taxon>
        <taxon>Bacteroidota</taxon>
        <taxon>Flavobacteriia</taxon>
        <taxon>Flavobacteriales</taxon>
        <taxon>Flavobacteriaceae</taxon>
        <taxon>Flavobacterium</taxon>
    </lineage>
</organism>
<feature type="non-terminal residue" evidence="1">
    <location>
        <position position="62"/>
    </location>
</feature>
<sequence length="62" mass="6818">MKKHVVVDGALCKCKFSEDPKATDILLVKSQKKHFANDKGADKKLIATTKDVNQTLKKGTFG</sequence>
<dbReference type="EMBL" id="FQWH01000005">
    <property type="protein sequence ID" value="SHH00532.1"/>
    <property type="molecule type" value="Genomic_DNA"/>
</dbReference>
<evidence type="ECO:0000313" key="2">
    <source>
        <dbReference type="Proteomes" id="UP000184112"/>
    </source>
</evidence>
<dbReference type="Proteomes" id="UP000184112">
    <property type="component" value="Unassembled WGS sequence"/>
</dbReference>
<evidence type="ECO:0000313" key="1">
    <source>
        <dbReference type="EMBL" id="SHH00532.1"/>
    </source>
</evidence>
<proteinExistence type="predicted"/>
<protein>
    <recommendedName>
        <fullName evidence="3">DUF4280 domain-containing protein</fullName>
    </recommendedName>
</protein>
<evidence type="ECO:0008006" key="3">
    <source>
        <dbReference type="Google" id="ProtNLM"/>
    </source>
</evidence>